<name>A0A4R3MTQ5_9BACI</name>
<dbReference type="RefSeq" id="WP_132373140.1">
    <property type="nucleotide sequence ID" value="NZ_SMAN01000033.1"/>
</dbReference>
<evidence type="ECO:0000313" key="3">
    <source>
        <dbReference type="Proteomes" id="UP000294650"/>
    </source>
</evidence>
<keyword evidence="1" id="KW-0812">Transmembrane</keyword>
<protein>
    <submittedName>
        <fullName evidence="2">Putative membrane-anchored protein</fullName>
    </submittedName>
</protein>
<proteinExistence type="predicted"/>
<keyword evidence="1" id="KW-0472">Membrane</keyword>
<dbReference type="Pfam" id="PF14345">
    <property type="entry name" value="GDYXXLXY"/>
    <property type="match status" value="1"/>
</dbReference>
<keyword evidence="3" id="KW-1185">Reference proteome</keyword>
<dbReference type="InterPro" id="IPR025833">
    <property type="entry name" value="GDYXXLXY"/>
</dbReference>
<gene>
    <name evidence="2" type="ORF">EDD68_1333</name>
</gene>
<dbReference type="EMBL" id="SMAN01000033">
    <property type="protein sequence ID" value="TCT16686.1"/>
    <property type="molecule type" value="Genomic_DNA"/>
</dbReference>
<sequence length="170" mass="20049">MNRIFFYVVIGLQVLFLVGMSISFYLMDDFGEVIRLETAQVDPPDIFYGDYVRLQYEQERIEPEYWFGSKDMDRNEKIYVLLIPDDKGIYHVKAASDRKLAEHDDGIVVTAKYQYKDWNGNHRVSYGMNRYYIEENTGEQYGDMSQRYIVQAVVAPWGQKKIVSLEPIEE</sequence>
<evidence type="ECO:0000313" key="2">
    <source>
        <dbReference type="EMBL" id="TCT16686.1"/>
    </source>
</evidence>
<dbReference type="AlphaFoldDB" id="A0A4R3MTQ5"/>
<accession>A0A4R3MTQ5</accession>
<evidence type="ECO:0000256" key="1">
    <source>
        <dbReference type="SAM" id="Phobius"/>
    </source>
</evidence>
<organism evidence="2 3">
    <name type="scientific">Melghiribacillus thermohalophilus</name>
    <dbReference type="NCBI Taxonomy" id="1324956"/>
    <lineage>
        <taxon>Bacteria</taxon>
        <taxon>Bacillati</taxon>
        <taxon>Bacillota</taxon>
        <taxon>Bacilli</taxon>
        <taxon>Bacillales</taxon>
        <taxon>Bacillaceae</taxon>
        <taxon>Melghiribacillus</taxon>
    </lineage>
</organism>
<feature type="transmembrane region" description="Helical" evidence="1">
    <location>
        <begin position="6"/>
        <end position="27"/>
    </location>
</feature>
<comment type="caution">
    <text evidence="2">The sequence shown here is derived from an EMBL/GenBank/DDBJ whole genome shotgun (WGS) entry which is preliminary data.</text>
</comment>
<keyword evidence="1" id="KW-1133">Transmembrane helix</keyword>
<dbReference type="OrthoDB" id="4868247at2"/>
<dbReference type="Proteomes" id="UP000294650">
    <property type="component" value="Unassembled WGS sequence"/>
</dbReference>
<reference evidence="2 3" key="1">
    <citation type="submission" date="2019-03" db="EMBL/GenBank/DDBJ databases">
        <title>Genomic Encyclopedia of Type Strains, Phase IV (KMG-IV): sequencing the most valuable type-strain genomes for metagenomic binning, comparative biology and taxonomic classification.</title>
        <authorList>
            <person name="Goeker M."/>
        </authorList>
    </citation>
    <scope>NUCLEOTIDE SEQUENCE [LARGE SCALE GENOMIC DNA]</scope>
    <source>
        <strain evidence="2 3">DSM 25894</strain>
    </source>
</reference>